<dbReference type="GO" id="GO:0005737">
    <property type="term" value="C:cytoplasm"/>
    <property type="evidence" value="ECO:0007669"/>
    <property type="project" value="UniProtKB-SubCell"/>
</dbReference>
<comment type="caution">
    <text evidence="9">The sequence shown here is derived from an EMBL/GenBank/DDBJ whole genome shotgun (WGS) entry which is preliminary data.</text>
</comment>
<dbReference type="Pfam" id="PF02631">
    <property type="entry name" value="RecX_HTH2"/>
    <property type="match status" value="1"/>
</dbReference>
<keyword evidence="4 5" id="KW-0963">Cytoplasm</keyword>
<keyword evidence="10" id="KW-1185">Reference proteome</keyword>
<evidence type="ECO:0000259" key="7">
    <source>
        <dbReference type="Pfam" id="PF02631"/>
    </source>
</evidence>
<accession>A0A939GYS9</accession>
<dbReference type="EMBL" id="JAFNME010000004">
    <property type="protein sequence ID" value="MBO1248755.1"/>
    <property type="molecule type" value="Genomic_DNA"/>
</dbReference>
<dbReference type="InterPro" id="IPR036388">
    <property type="entry name" value="WH-like_DNA-bd_sf"/>
</dbReference>
<gene>
    <name evidence="5" type="primary">recX</name>
    <name evidence="9" type="ORF">J1777_02735</name>
</gene>
<reference evidence="9" key="1">
    <citation type="submission" date="2021-03" db="EMBL/GenBank/DDBJ databases">
        <title>Comamonas denitrificans.</title>
        <authorList>
            <person name="Finster K."/>
        </authorList>
    </citation>
    <scope>NUCLEOTIDE SEQUENCE</scope>
    <source>
        <strain evidence="9">MM2021_4</strain>
    </source>
</reference>
<evidence type="ECO:0000256" key="1">
    <source>
        <dbReference type="ARBA" id="ARBA00004496"/>
    </source>
</evidence>
<comment type="function">
    <text evidence="5">Modulates RecA activity.</text>
</comment>
<feature type="region of interest" description="Disordered" evidence="6">
    <location>
        <begin position="35"/>
        <end position="63"/>
    </location>
</feature>
<protein>
    <recommendedName>
        <fullName evidence="3 5">Regulatory protein RecX</fullName>
    </recommendedName>
</protein>
<dbReference type="Proteomes" id="UP000664731">
    <property type="component" value="Unassembled WGS sequence"/>
</dbReference>
<dbReference type="PANTHER" id="PTHR33602">
    <property type="entry name" value="REGULATORY PROTEIN RECX FAMILY PROTEIN"/>
    <property type="match status" value="1"/>
</dbReference>
<evidence type="ECO:0000313" key="10">
    <source>
        <dbReference type="Proteomes" id="UP000664731"/>
    </source>
</evidence>
<dbReference type="AlphaFoldDB" id="A0A939GYS9"/>
<evidence type="ECO:0000256" key="6">
    <source>
        <dbReference type="SAM" id="MobiDB-lite"/>
    </source>
</evidence>
<evidence type="ECO:0000259" key="8">
    <source>
        <dbReference type="Pfam" id="PF21981"/>
    </source>
</evidence>
<proteinExistence type="inferred from homology"/>
<feature type="domain" description="RecX second three-helical" evidence="7">
    <location>
        <begin position="87"/>
        <end position="123"/>
    </location>
</feature>
<evidence type="ECO:0000256" key="4">
    <source>
        <dbReference type="ARBA" id="ARBA00022490"/>
    </source>
</evidence>
<evidence type="ECO:0000256" key="5">
    <source>
        <dbReference type="HAMAP-Rule" id="MF_01114"/>
    </source>
</evidence>
<dbReference type="PANTHER" id="PTHR33602:SF1">
    <property type="entry name" value="REGULATORY PROTEIN RECX FAMILY PROTEIN"/>
    <property type="match status" value="1"/>
</dbReference>
<evidence type="ECO:0000256" key="3">
    <source>
        <dbReference type="ARBA" id="ARBA00018111"/>
    </source>
</evidence>
<sequence length="186" mass="20591">MAAAPLSLTARALRLLAQREHSRLELQRKLQRFVQPAAEQSAAEEGAAETAPSQRPAHADGAAPMPTAEELAAVLDKLEAKGFIQPERVAQSVLYRRAPKLGSQRVLQELRQKGLDEAIVRQAADTLRDTEHPRCWAVWQRKFGEVASTPQERARQMRFLASRGFAMEVIGKVVRGQAPHEDAAED</sequence>
<organism evidence="9 10">
    <name type="scientific">Comamonas denitrificans</name>
    <dbReference type="NCBI Taxonomy" id="117506"/>
    <lineage>
        <taxon>Bacteria</taxon>
        <taxon>Pseudomonadati</taxon>
        <taxon>Pseudomonadota</taxon>
        <taxon>Betaproteobacteria</taxon>
        <taxon>Burkholderiales</taxon>
        <taxon>Comamonadaceae</taxon>
        <taxon>Comamonas</taxon>
    </lineage>
</organism>
<dbReference type="Gene3D" id="1.10.10.10">
    <property type="entry name" value="Winged helix-like DNA-binding domain superfamily/Winged helix DNA-binding domain"/>
    <property type="match status" value="3"/>
</dbReference>
<name>A0A939GYS9_9BURK</name>
<feature type="domain" description="RecX third three-helical" evidence="8">
    <location>
        <begin position="136"/>
        <end position="174"/>
    </location>
</feature>
<dbReference type="RefSeq" id="WP_207574304.1">
    <property type="nucleotide sequence ID" value="NZ_JAFNME010000004.1"/>
</dbReference>
<comment type="similarity">
    <text evidence="2 5">Belongs to the RecX family.</text>
</comment>
<evidence type="ECO:0000313" key="9">
    <source>
        <dbReference type="EMBL" id="MBO1248755.1"/>
    </source>
</evidence>
<dbReference type="GO" id="GO:0006282">
    <property type="term" value="P:regulation of DNA repair"/>
    <property type="evidence" value="ECO:0007669"/>
    <property type="project" value="UniProtKB-UniRule"/>
</dbReference>
<dbReference type="HAMAP" id="MF_01114">
    <property type="entry name" value="RecX"/>
    <property type="match status" value="1"/>
</dbReference>
<dbReference type="InterPro" id="IPR053924">
    <property type="entry name" value="RecX_HTH_2nd"/>
</dbReference>
<evidence type="ECO:0000256" key="2">
    <source>
        <dbReference type="ARBA" id="ARBA00009695"/>
    </source>
</evidence>
<dbReference type="Pfam" id="PF21981">
    <property type="entry name" value="RecX_HTH3"/>
    <property type="match status" value="1"/>
</dbReference>
<feature type="compositionally biased region" description="Low complexity" evidence="6">
    <location>
        <begin position="37"/>
        <end position="51"/>
    </location>
</feature>
<comment type="subcellular location">
    <subcellularLocation>
        <location evidence="1 5">Cytoplasm</location>
    </subcellularLocation>
</comment>
<dbReference type="InterPro" id="IPR003783">
    <property type="entry name" value="Regulatory_RecX"/>
</dbReference>
<dbReference type="InterPro" id="IPR053925">
    <property type="entry name" value="RecX_HTH_3rd"/>
</dbReference>